<dbReference type="Proteomes" id="UP001165082">
    <property type="component" value="Unassembled WGS sequence"/>
</dbReference>
<dbReference type="InterPro" id="IPR005720">
    <property type="entry name" value="Dihydroorotate_DH_cat"/>
</dbReference>
<dbReference type="PROSITE" id="PS00912">
    <property type="entry name" value="DHODEHASE_2"/>
    <property type="match status" value="1"/>
</dbReference>
<dbReference type="SUPFAM" id="SSF51395">
    <property type="entry name" value="FMN-linked oxidoreductases"/>
    <property type="match status" value="1"/>
</dbReference>
<evidence type="ECO:0000256" key="5">
    <source>
        <dbReference type="ARBA" id="ARBA00022975"/>
    </source>
</evidence>
<protein>
    <recommendedName>
        <fullName evidence="9">Dihydroorotate dehydrogenase catalytic domain-containing protein</fullName>
    </recommendedName>
</protein>
<comment type="cofactor">
    <cofactor evidence="1">
        <name>FMN</name>
        <dbReference type="ChEBI" id="CHEBI:58210"/>
    </cofactor>
</comment>
<name>A0A9W7DKE7_9STRA</name>
<comment type="pathway">
    <text evidence="2">Pyrimidine metabolism; UMP biosynthesis via de novo pathway.</text>
</comment>
<dbReference type="PROSITE" id="PS00911">
    <property type="entry name" value="DHODEHASE_1"/>
    <property type="match status" value="1"/>
</dbReference>
<dbReference type="InterPro" id="IPR050074">
    <property type="entry name" value="DHO_dehydrogenase"/>
</dbReference>
<dbReference type="Gene3D" id="3.20.20.70">
    <property type="entry name" value="Aldolase class I"/>
    <property type="match status" value="1"/>
</dbReference>
<dbReference type="InterPro" id="IPR001295">
    <property type="entry name" value="Dihydroorotate_DH_CS"/>
</dbReference>
<evidence type="ECO:0000313" key="11">
    <source>
        <dbReference type="Proteomes" id="UP001165082"/>
    </source>
</evidence>
<keyword evidence="5" id="KW-0665">Pyrimidine biosynthesis</keyword>
<feature type="domain" description="Dihydroorotate dehydrogenase catalytic" evidence="9">
    <location>
        <begin position="5"/>
        <end position="300"/>
    </location>
</feature>
<dbReference type="AlphaFoldDB" id="A0A9W7DKE7"/>
<keyword evidence="8" id="KW-0812">Transmembrane</keyword>
<keyword evidence="8" id="KW-1133">Transmembrane helix</keyword>
<evidence type="ECO:0000256" key="6">
    <source>
        <dbReference type="ARBA" id="ARBA00023002"/>
    </source>
</evidence>
<evidence type="ECO:0000256" key="7">
    <source>
        <dbReference type="SAM" id="MobiDB-lite"/>
    </source>
</evidence>
<comment type="caution">
    <text evidence="10">The sequence shown here is derived from an EMBL/GenBank/DDBJ whole genome shotgun (WGS) entry which is preliminary data.</text>
</comment>
<dbReference type="GO" id="GO:0004152">
    <property type="term" value="F:dihydroorotate dehydrogenase activity"/>
    <property type="evidence" value="ECO:0007669"/>
    <property type="project" value="TreeGrafter"/>
</dbReference>
<feature type="region of interest" description="Disordered" evidence="7">
    <location>
        <begin position="319"/>
        <end position="341"/>
    </location>
</feature>
<dbReference type="InterPro" id="IPR013785">
    <property type="entry name" value="Aldolase_TIM"/>
</dbReference>
<keyword evidence="4" id="KW-0288">FMN</keyword>
<keyword evidence="8" id="KW-0472">Membrane</keyword>
<dbReference type="Pfam" id="PF01180">
    <property type="entry name" value="DHO_dh"/>
    <property type="match status" value="1"/>
</dbReference>
<evidence type="ECO:0000259" key="9">
    <source>
        <dbReference type="Pfam" id="PF01180"/>
    </source>
</evidence>
<dbReference type="NCBIfam" id="NF002702">
    <property type="entry name" value="PRK02506.1"/>
    <property type="match status" value="1"/>
</dbReference>
<evidence type="ECO:0000256" key="1">
    <source>
        <dbReference type="ARBA" id="ARBA00001917"/>
    </source>
</evidence>
<keyword evidence="3" id="KW-0285">Flavoprotein</keyword>
<dbReference type="PANTHER" id="PTHR48109">
    <property type="entry name" value="DIHYDROOROTATE DEHYDROGENASE (QUINONE), MITOCHONDRIAL-RELATED"/>
    <property type="match status" value="1"/>
</dbReference>
<evidence type="ECO:0000256" key="3">
    <source>
        <dbReference type="ARBA" id="ARBA00022630"/>
    </source>
</evidence>
<evidence type="ECO:0000256" key="4">
    <source>
        <dbReference type="ARBA" id="ARBA00022643"/>
    </source>
</evidence>
<sequence>MPLDLSTTICGKKLSTCIYNASGPRTGSSDALSKVASSRSGAVLAKSATVNEQTGNPLPRTFQADGKGSLNSEGLPNKGIDYYLSQDTIEESMGESGKPYFVSISGHNLADNLAMLKKIDSVDGVSGVELNLACPNVIGHPIIAYDFDQMDAVLSAVSKLKLQKPLGVKLPPYFDGPHFAAAAKVLNKYKSSISYAASINTVGNALVVDTVAEMPAISPKGGFGGLSGPAVKYTALANVKKMRDLLDETIDVVGVGGVETGEDAFQFLLCGAAAVQVGTKHWIEGAKCFDRIVGELEELMEKKGYKSVGEFRGKLKPWSKEGASKSRKAKKMSGGGNTRAEQAKIPVGKGGILPTIIVSFLLGLLLATAGFSAAGGDVTMGGFVPFGSLLKIHDGLEGARMGGKKKREL</sequence>
<proteinExistence type="predicted"/>
<dbReference type="PANTHER" id="PTHR48109:SF1">
    <property type="entry name" value="DIHYDROOROTATE DEHYDROGENASE (FUMARATE)"/>
    <property type="match status" value="1"/>
</dbReference>
<dbReference type="EMBL" id="BRXZ01001773">
    <property type="protein sequence ID" value="GMH46338.1"/>
    <property type="molecule type" value="Genomic_DNA"/>
</dbReference>
<dbReference type="GO" id="GO:0006207">
    <property type="term" value="P:'de novo' pyrimidine nucleobase biosynthetic process"/>
    <property type="evidence" value="ECO:0007669"/>
    <property type="project" value="InterPro"/>
</dbReference>
<dbReference type="InterPro" id="IPR023359">
    <property type="entry name" value="Dihydro_DH_chainA_dom2"/>
</dbReference>
<evidence type="ECO:0000256" key="2">
    <source>
        <dbReference type="ARBA" id="ARBA00004725"/>
    </source>
</evidence>
<feature type="transmembrane region" description="Helical" evidence="8">
    <location>
        <begin position="352"/>
        <end position="374"/>
    </location>
</feature>
<organism evidence="10 11">
    <name type="scientific">Triparma retinervis</name>
    <dbReference type="NCBI Taxonomy" id="2557542"/>
    <lineage>
        <taxon>Eukaryota</taxon>
        <taxon>Sar</taxon>
        <taxon>Stramenopiles</taxon>
        <taxon>Ochrophyta</taxon>
        <taxon>Bolidophyceae</taxon>
        <taxon>Parmales</taxon>
        <taxon>Triparmaceae</taxon>
        <taxon>Triparma</taxon>
    </lineage>
</organism>
<dbReference type="OrthoDB" id="14784at2759"/>
<keyword evidence="11" id="KW-1185">Reference proteome</keyword>
<reference evidence="10" key="1">
    <citation type="submission" date="2022-07" db="EMBL/GenBank/DDBJ databases">
        <title>Genome analysis of Parmales, a sister group of diatoms, reveals the evolutionary specialization of diatoms from phago-mixotrophs to photoautotrophs.</title>
        <authorList>
            <person name="Ban H."/>
            <person name="Sato S."/>
            <person name="Yoshikawa S."/>
            <person name="Kazumasa Y."/>
            <person name="Nakamura Y."/>
            <person name="Ichinomiya M."/>
            <person name="Saitoh K."/>
            <person name="Sato N."/>
            <person name="Blanc-Mathieu R."/>
            <person name="Endo H."/>
            <person name="Kuwata A."/>
            <person name="Ogata H."/>
        </authorList>
    </citation>
    <scope>NUCLEOTIDE SEQUENCE</scope>
</reference>
<dbReference type="GO" id="GO:0005737">
    <property type="term" value="C:cytoplasm"/>
    <property type="evidence" value="ECO:0007669"/>
    <property type="project" value="InterPro"/>
</dbReference>
<keyword evidence="6" id="KW-0560">Oxidoreductase</keyword>
<evidence type="ECO:0000256" key="8">
    <source>
        <dbReference type="SAM" id="Phobius"/>
    </source>
</evidence>
<dbReference type="Gene3D" id="2.30.26.10">
    <property type="entry name" value="Dihydroorotate Dehydrogenase A, chain A, domain 2"/>
    <property type="match status" value="1"/>
</dbReference>
<accession>A0A9W7DKE7</accession>
<gene>
    <name evidence="10" type="ORF">TrRE_jg1890</name>
</gene>
<evidence type="ECO:0000313" key="10">
    <source>
        <dbReference type="EMBL" id="GMH46338.1"/>
    </source>
</evidence>
<dbReference type="GO" id="GO:0006221">
    <property type="term" value="P:pyrimidine nucleotide biosynthetic process"/>
    <property type="evidence" value="ECO:0007669"/>
    <property type="project" value="UniProtKB-KW"/>
</dbReference>